<dbReference type="AlphaFoldDB" id="D8JYB7"/>
<dbReference type="Proteomes" id="UP000002033">
    <property type="component" value="Chromosome"/>
</dbReference>
<reference evidence="2" key="1">
    <citation type="journal article" date="2011" name="J. Bacteriol.">
        <title>Genome sequences of eight morphologically diverse alphaproteobacteria.</title>
        <authorList>
            <consortium name="US DOE Joint Genome Institute"/>
            <person name="Brown P.J."/>
            <person name="Kysela D.T."/>
            <person name="Buechlein A."/>
            <person name="Hemmerich C."/>
            <person name="Brun Y.V."/>
        </authorList>
    </citation>
    <scope>NUCLEOTIDE SEQUENCE [LARGE SCALE GENOMIC DNA]</scope>
    <source>
        <strain evidence="2">ATCC 51888 / DSM 1869 / NCIB 11706 / TK 0415</strain>
    </source>
</reference>
<sequence>MIVLWPWRYILKGFNDFYLRNCVSGVRSLPTSLIGCAWIRRLPRMRYKKPAVLSQIISANFADVSVR</sequence>
<accession>D8JYB7</accession>
<evidence type="ECO:0000313" key="1">
    <source>
        <dbReference type="EMBL" id="ADJ25321.1"/>
    </source>
</evidence>
<protein>
    <submittedName>
        <fullName evidence="1">Uncharacterized protein</fullName>
    </submittedName>
</protein>
<dbReference type="STRING" id="582899.Hden_3530"/>
<dbReference type="EMBL" id="CP002083">
    <property type="protein sequence ID" value="ADJ25321.1"/>
    <property type="molecule type" value="Genomic_DNA"/>
</dbReference>
<proteinExistence type="predicted"/>
<evidence type="ECO:0000313" key="2">
    <source>
        <dbReference type="Proteomes" id="UP000002033"/>
    </source>
</evidence>
<name>D8JYB7_HYPDA</name>
<keyword evidence="2" id="KW-1185">Reference proteome</keyword>
<gene>
    <name evidence="1" type="ordered locus">Hden_3530</name>
</gene>
<dbReference type="HOGENOM" id="CLU_2806652_0_0_5"/>
<organism evidence="1 2">
    <name type="scientific">Hyphomicrobium denitrificans (strain ATCC 51888 / DSM 1869 / NCIMB 11706 / TK 0415)</name>
    <dbReference type="NCBI Taxonomy" id="582899"/>
    <lineage>
        <taxon>Bacteria</taxon>
        <taxon>Pseudomonadati</taxon>
        <taxon>Pseudomonadota</taxon>
        <taxon>Alphaproteobacteria</taxon>
        <taxon>Hyphomicrobiales</taxon>
        <taxon>Hyphomicrobiaceae</taxon>
        <taxon>Hyphomicrobium</taxon>
    </lineage>
</organism>
<dbReference type="KEGG" id="hdn:Hden_3530"/>